<dbReference type="InterPro" id="IPR003661">
    <property type="entry name" value="HisK_dim/P_dom"/>
</dbReference>
<dbReference type="InterPro" id="IPR036097">
    <property type="entry name" value="HisK_dim/P_sf"/>
</dbReference>
<dbReference type="Gene3D" id="3.30.565.10">
    <property type="entry name" value="Histidine kinase-like ATPase, C-terminal domain"/>
    <property type="match status" value="1"/>
</dbReference>
<dbReference type="SUPFAM" id="SSF55785">
    <property type="entry name" value="PYP-like sensor domain (PAS domain)"/>
    <property type="match status" value="1"/>
</dbReference>
<dbReference type="STRING" id="1774273.LPB03_07685"/>
<dbReference type="InterPro" id="IPR035965">
    <property type="entry name" value="PAS-like_dom_sf"/>
</dbReference>
<dbReference type="KEGG" id="pob:LPB03_07685"/>
<dbReference type="Gene3D" id="1.10.287.130">
    <property type="match status" value="1"/>
</dbReference>
<dbReference type="CDD" id="cd00082">
    <property type="entry name" value="HisKA"/>
    <property type="match status" value="1"/>
</dbReference>
<dbReference type="PANTHER" id="PTHR43304:SF1">
    <property type="entry name" value="PAC DOMAIN-CONTAINING PROTEIN"/>
    <property type="match status" value="1"/>
</dbReference>
<keyword evidence="7" id="KW-1133">Transmembrane helix</keyword>
<evidence type="ECO:0000259" key="9">
    <source>
        <dbReference type="PROSITE" id="PS50112"/>
    </source>
</evidence>
<dbReference type="SMART" id="SM00388">
    <property type="entry name" value="HisKA"/>
    <property type="match status" value="1"/>
</dbReference>
<feature type="domain" description="Histidine kinase" evidence="8">
    <location>
        <begin position="368"/>
        <end position="593"/>
    </location>
</feature>
<keyword evidence="11" id="KW-1185">Reference proteome</keyword>
<feature type="transmembrane region" description="Helical" evidence="7">
    <location>
        <begin position="12"/>
        <end position="32"/>
    </location>
</feature>
<comment type="caution">
    <text evidence="10">The sequence shown here is derived from an EMBL/GenBank/DDBJ whole genome shotgun (WGS) entry which is preliminary data.</text>
</comment>
<dbReference type="InterPro" id="IPR005467">
    <property type="entry name" value="His_kinase_dom"/>
</dbReference>
<dbReference type="InterPro" id="IPR013655">
    <property type="entry name" value="PAS_fold_3"/>
</dbReference>
<dbReference type="Gene3D" id="3.30.450.20">
    <property type="entry name" value="PAS domain"/>
    <property type="match status" value="1"/>
</dbReference>
<dbReference type="OrthoDB" id="9124519at2"/>
<organism evidence="10 11">
    <name type="scientific">Polaribacter vadi</name>
    <dbReference type="NCBI Taxonomy" id="1774273"/>
    <lineage>
        <taxon>Bacteria</taxon>
        <taxon>Pseudomonadati</taxon>
        <taxon>Bacteroidota</taxon>
        <taxon>Flavobacteriia</taxon>
        <taxon>Flavobacteriales</taxon>
        <taxon>Flavobacteriaceae</taxon>
    </lineage>
</organism>
<dbReference type="InterPro" id="IPR000014">
    <property type="entry name" value="PAS"/>
</dbReference>
<dbReference type="GO" id="GO:0000155">
    <property type="term" value="F:phosphorelay sensor kinase activity"/>
    <property type="evidence" value="ECO:0007669"/>
    <property type="project" value="InterPro"/>
</dbReference>
<dbReference type="CDD" id="cd19410">
    <property type="entry name" value="HK9-like_sensor"/>
    <property type="match status" value="1"/>
</dbReference>
<sequence length="593" mass="68557">MITRIKKKSPLFIKISFYIALLIIVVAGAIAFKTTKNLSKSSELVVETYMVNVQLEQIFSYLKDAETGQRGFIITNDSMYLEPYVKSRESINNSFAELKELTKENDFQQNNLKDLSSLIDKRLNNFERSSSFSVNDNLESPKFDPVFFEGKELMDAIRNKISEMIEHERVELLRRQEDYQTDVLLTPIFLFFLILFSIALVLLAYYKITKDIESLKSYNEELETFKESANQSEIISKHGNWIWDIEEETYIYSDNLYRLLGEQPQSFIPNLDTFMTYVHPDDREKLEKDVAAMMENEHLPFVHFRVIQKSGNIKRLKSYAQVLELDGVRKLIGTTSDVTDEFESFRLLEERNAELERNNKELSAFNHVASHDLQEPLRKIQTFLSRLVDKESDNLSKNGQVYISRIQNAASRMRLLIDDLLQFSRTNKSEKVFETANINLILEGAKQDLAEAISDSNALITSDTFPVMYVIPFQIQQLFSNLISNSIKYQKGDSIPEISIKYNRINAIEEDKLVKPKKEHYHKLTFTDNGIGFKNEYAEKIFVLFNRLHGKSDFSGTGIGLSICKKIVENHKGYIFANGTPDKGATFEVYLPI</sequence>
<dbReference type="PROSITE" id="PS50112">
    <property type="entry name" value="PAS"/>
    <property type="match status" value="1"/>
</dbReference>
<feature type="coiled-coil region" evidence="6">
    <location>
        <begin position="91"/>
        <end position="118"/>
    </location>
</feature>
<feature type="domain" description="PAS" evidence="9">
    <location>
        <begin position="241"/>
        <end position="297"/>
    </location>
</feature>
<evidence type="ECO:0000256" key="5">
    <source>
        <dbReference type="ARBA" id="ARBA00022777"/>
    </source>
</evidence>
<evidence type="ECO:0000313" key="11">
    <source>
        <dbReference type="Proteomes" id="UP000092584"/>
    </source>
</evidence>
<dbReference type="SMART" id="SM00387">
    <property type="entry name" value="HATPase_c"/>
    <property type="match status" value="1"/>
</dbReference>
<evidence type="ECO:0000313" key="10">
    <source>
        <dbReference type="EMBL" id="OBY66284.1"/>
    </source>
</evidence>
<keyword evidence="7" id="KW-0812">Transmembrane</keyword>
<keyword evidence="5 10" id="KW-0418">Kinase</keyword>
<dbReference type="PROSITE" id="PS50109">
    <property type="entry name" value="HIS_KIN"/>
    <property type="match status" value="1"/>
</dbReference>
<dbReference type="InterPro" id="IPR003594">
    <property type="entry name" value="HATPase_dom"/>
</dbReference>
<dbReference type="AlphaFoldDB" id="A0A1B8U332"/>
<evidence type="ECO:0000256" key="7">
    <source>
        <dbReference type="SAM" id="Phobius"/>
    </source>
</evidence>
<comment type="catalytic activity">
    <reaction evidence="1">
        <text>ATP + protein L-histidine = ADP + protein N-phospho-L-histidine.</text>
        <dbReference type="EC" id="2.7.13.3"/>
    </reaction>
</comment>
<dbReference type="Pfam" id="PF02518">
    <property type="entry name" value="HATPase_c"/>
    <property type="match status" value="1"/>
</dbReference>
<dbReference type="EC" id="2.7.13.3" evidence="2"/>
<dbReference type="Pfam" id="PF05227">
    <property type="entry name" value="CHASE3"/>
    <property type="match status" value="1"/>
</dbReference>
<dbReference type="InterPro" id="IPR036890">
    <property type="entry name" value="HATPase_C_sf"/>
</dbReference>
<dbReference type="Pfam" id="PF00512">
    <property type="entry name" value="HisKA"/>
    <property type="match status" value="1"/>
</dbReference>
<keyword evidence="3" id="KW-0597">Phosphoprotein</keyword>
<evidence type="ECO:0000256" key="2">
    <source>
        <dbReference type="ARBA" id="ARBA00012438"/>
    </source>
</evidence>
<accession>A0A1B8U332</accession>
<dbReference type="InterPro" id="IPR004358">
    <property type="entry name" value="Sig_transdc_His_kin-like_C"/>
</dbReference>
<evidence type="ECO:0000256" key="3">
    <source>
        <dbReference type="ARBA" id="ARBA00022553"/>
    </source>
</evidence>
<dbReference type="SUPFAM" id="SSF55874">
    <property type="entry name" value="ATPase domain of HSP90 chaperone/DNA topoisomerase II/histidine kinase"/>
    <property type="match status" value="1"/>
</dbReference>
<dbReference type="EMBL" id="LSFM01000002">
    <property type="protein sequence ID" value="OBY66284.1"/>
    <property type="molecule type" value="Genomic_DNA"/>
</dbReference>
<reference evidence="11" key="1">
    <citation type="submission" date="2016-02" db="EMBL/GenBank/DDBJ databases">
        <authorList>
            <person name="Shin S.-K."/>
            <person name="Yi H."/>
            <person name="Kim E."/>
        </authorList>
    </citation>
    <scope>NUCLEOTIDE SEQUENCE [LARGE SCALE GENOMIC DNA]</scope>
    <source>
        <strain evidence="11">LPB0003</strain>
    </source>
</reference>
<dbReference type="InterPro" id="IPR052162">
    <property type="entry name" value="Sensor_kinase/Photoreceptor"/>
</dbReference>
<evidence type="ECO:0000256" key="6">
    <source>
        <dbReference type="SAM" id="Coils"/>
    </source>
</evidence>
<dbReference type="SUPFAM" id="SSF47384">
    <property type="entry name" value="Homodimeric domain of signal transducing histidine kinase"/>
    <property type="match status" value="1"/>
</dbReference>
<protein>
    <recommendedName>
        <fullName evidence="2">histidine kinase</fullName>
        <ecNumber evidence="2">2.7.13.3</ecNumber>
    </recommendedName>
</protein>
<dbReference type="Pfam" id="PF08447">
    <property type="entry name" value="PAS_3"/>
    <property type="match status" value="1"/>
</dbReference>
<dbReference type="Proteomes" id="UP000092584">
    <property type="component" value="Unassembled WGS sequence"/>
</dbReference>
<feature type="transmembrane region" description="Helical" evidence="7">
    <location>
        <begin position="184"/>
        <end position="206"/>
    </location>
</feature>
<evidence type="ECO:0000256" key="1">
    <source>
        <dbReference type="ARBA" id="ARBA00000085"/>
    </source>
</evidence>
<dbReference type="RefSeq" id="WP_065317751.1">
    <property type="nucleotide sequence ID" value="NZ_CP017477.1"/>
</dbReference>
<dbReference type="PRINTS" id="PR00344">
    <property type="entry name" value="BCTRLSENSOR"/>
</dbReference>
<gene>
    <name evidence="10" type="ORF">LPB3_01070</name>
</gene>
<proteinExistence type="predicted"/>
<name>A0A1B8U332_9FLAO</name>
<dbReference type="InterPro" id="IPR007891">
    <property type="entry name" value="CHASE3"/>
</dbReference>
<evidence type="ECO:0000259" key="8">
    <source>
        <dbReference type="PROSITE" id="PS50109"/>
    </source>
</evidence>
<keyword evidence="7" id="KW-0472">Membrane</keyword>
<keyword evidence="6" id="KW-0175">Coiled coil</keyword>
<evidence type="ECO:0000256" key="4">
    <source>
        <dbReference type="ARBA" id="ARBA00022679"/>
    </source>
</evidence>
<keyword evidence="4" id="KW-0808">Transferase</keyword>
<dbReference type="PANTHER" id="PTHR43304">
    <property type="entry name" value="PHYTOCHROME-LIKE PROTEIN CPH1"/>
    <property type="match status" value="1"/>
</dbReference>